<accession>B2AIP0</accession>
<dbReference type="HOGENOM" id="CLU_055736_0_0_4"/>
<dbReference type="CDD" id="cd06233">
    <property type="entry name" value="M14-like"/>
    <property type="match status" value="1"/>
</dbReference>
<protein>
    <recommendedName>
        <fullName evidence="3">DUF2817 domain-containing protein</fullName>
    </recommendedName>
</protein>
<dbReference type="AlphaFoldDB" id="B2AIP0"/>
<keyword evidence="2" id="KW-1185">Reference proteome</keyword>
<reference evidence="1 2" key="1">
    <citation type="journal article" date="2008" name="Genome Res.">
        <title>Genome sequence of the beta-rhizobium Cupriavidus taiwanensis and comparative genomics of rhizobia.</title>
        <authorList>
            <person name="Amadou C."/>
            <person name="Pascal G."/>
            <person name="Mangenot S."/>
            <person name="Glew M."/>
            <person name="Bontemps C."/>
            <person name="Capela D."/>
            <person name="Carrere S."/>
            <person name="Cruveiller S."/>
            <person name="Dossat C."/>
            <person name="Lajus A."/>
            <person name="Marchetti M."/>
            <person name="Poinsot V."/>
            <person name="Rouy Z."/>
            <person name="Servin B."/>
            <person name="Saad M."/>
            <person name="Schenowitz C."/>
            <person name="Barbe V."/>
            <person name="Batut J."/>
            <person name="Medigue C."/>
            <person name="Masson-Boivin C."/>
        </authorList>
    </citation>
    <scope>NUCLEOTIDE SEQUENCE [LARGE SCALE GENOMIC DNA]</scope>
    <source>
        <strain evidence="2">DSM 17343 / BCRC 17206 / CCUG 44338 / CIP 107171 / LMG 19424 / R1</strain>
    </source>
</reference>
<organism evidence="1 2">
    <name type="scientific">Cupriavidus taiwanensis (strain DSM 17343 / BCRC 17206 / CCUG 44338 / CIP 107171 / LMG 19424 / R1)</name>
    <name type="common">Ralstonia taiwanensis (strain LMG 19424)</name>
    <dbReference type="NCBI Taxonomy" id="977880"/>
    <lineage>
        <taxon>Bacteria</taxon>
        <taxon>Pseudomonadati</taxon>
        <taxon>Pseudomonadota</taxon>
        <taxon>Betaproteobacteria</taxon>
        <taxon>Burkholderiales</taxon>
        <taxon>Burkholderiaceae</taxon>
        <taxon>Cupriavidus</taxon>
    </lineage>
</organism>
<evidence type="ECO:0008006" key="3">
    <source>
        <dbReference type="Google" id="ProtNLM"/>
    </source>
</evidence>
<dbReference type="SUPFAM" id="SSF53187">
    <property type="entry name" value="Zn-dependent exopeptidases"/>
    <property type="match status" value="1"/>
</dbReference>
<sequence length="362" mass="39771">MNASEFFAQSYSEARSKFQHAAHNAGLGVQSFKHRLKGRHGEELAVDVVRVGPIDAQRLLIISSGCHGVEGFAGSGVQNALLCDRLFHDRACKANIAVLYLHALNPWGFSWWRRWTEDNVDLNRNFRDFSPGIELPANPGYSQLAHALVPESWPCADADRTLWDYAAKYGMRGIETAIASGQYSHPDGLFFGGHSPTWSNLVIRTILSEHCAQCSDLAWLDLHTATGPKGEATMVLMSPDEAGSLDRAQSWWGSGVTRLEHGDGPMVPRTGTMAIGTSEIFGHAQYTGVILEFGTEDGVEVTNALRAAQWLDRQPHVEATIRESIDQRIRDAFYTNTDSWKRSTVAQGIDAASRAIAGIAHL</sequence>
<evidence type="ECO:0000313" key="2">
    <source>
        <dbReference type="Proteomes" id="UP000001692"/>
    </source>
</evidence>
<evidence type="ECO:0000313" key="1">
    <source>
        <dbReference type="EMBL" id="CAP63639.1"/>
    </source>
</evidence>
<proteinExistence type="predicted"/>
<dbReference type="eggNOG" id="COG2866">
    <property type="taxonomic scope" value="Bacteria"/>
</dbReference>
<name>B2AIP0_CUPTR</name>
<dbReference type="KEGG" id="cti:RALTA_B0444"/>
<dbReference type="Pfam" id="PF10994">
    <property type="entry name" value="DUF2817"/>
    <property type="match status" value="1"/>
</dbReference>
<dbReference type="EMBL" id="CU633750">
    <property type="protein sequence ID" value="CAP63639.1"/>
    <property type="molecule type" value="Genomic_DNA"/>
</dbReference>
<dbReference type="GeneID" id="29764711"/>
<dbReference type="InterPro" id="IPR021259">
    <property type="entry name" value="DUF2817"/>
</dbReference>
<dbReference type="Gene3D" id="3.40.630.10">
    <property type="entry name" value="Zn peptidases"/>
    <property type="match status" value="1"/>
</dbReference>
<dbReference type="RefSeq" id="WP_012355292.1">
    <property type="nucleotide sequence ID" value="NC_010530.1"/>
</dbReference>
<gene>
    <name evidence="1" type="ordered locus">RALTA_B0444</name>
</gene>
<dbReference type="Proteomes" id="UP000001692">
    <property type="component" value="Chromosome 2"/>
</dbReference>